<organism evidence="2 3">
    <name type="scientific">Ancylobacter amanitiformis</name>
    <dbReference type="NCBI Taxonomy" id="217069"/>
    <lineage>
        <taxon>Bacteria</taxon>
        <taxon>Pseudomonadati</taxon>
        <taxon>Pseudomonadota</taxon>
        <taxon>Alphaproteobacteria</taxon>
        <taxon>Hyphomicrobiales</taxon>
        <taxon>Xanthobacteraceae</taxon>
        <taxon>Ancylobacter</taxon>
    </lineage>
</organism>
<comment type="caution">
    <text evidence="2">The sequence shown here is derived from an EMBL/GenBank/DDBJ whole genome shotgun (WGS) entry which is preliminary data.</text>
</comment>
<dbReference type="Proteomes" id="UP001235094">
    <property type="component" value="Unassembled WGS sequence"/>
</dbReference>
<evidence type="ECO:0000313" key="3">
    <source>
        <dbReference type="Proteomes" id="UP001235094"/>
    </source>
</evidence>
<accession>A0ABU0LP58</accession>
<gene>
    <name evidence="2" type="ORF">QOZ99_001371</name>
</gene>
<evidence type="ECO:0000256" key="1">
    <source>
        <dbReference type="SAM" id="SignalP"/>
    </source>
</evidence>
<keyword evidence="3" id="KW-1185">Reference proteome</keyword>
<reference evidence="2 3" key="1">
    <citation type="submission" date="2023-07" db="EMBL/GenBank/DDBJ databases">
        <title>Genomic Encyclopedia of Type Strains, Phase IV (KMG-IV): sequencing the most valuable type-strain genomes for metagenomic binning, comparative biology and taxonomic classification.</title>
        <authorList>
            <person name="Goeker M."/>
        </authorList>
    </citation>
    <scope>NUCLEOTIDE SEQUENCE [LARGE SCALE GENOMIC DNA]</scope>
    <source>
        <strain evidence="2 3">DSM 15561</strain>
    </source>
</reference>
<sequence>MMTTITSRAAGALKAGLLALSLVSVGAGAASAHGFGGGGGHFGGGHMGGGFGEHLGGGEFHGGFRAAPAFHAEGYGSPLFLPHALHVHEAFHGVPGHYGFPLFRSGYAFAPYDVFRDDVFRDDVGPNCFDRVVKLGTRGHYHYAREDSCG</sequence>
<proteinExistence type="predicted"/>
<keyword evidence="1" id="KW-0732">Signal</keyword>
<name>A0ABU0LP58_9HYPH</name>
<dbReference type="RefSeq" id="WP_306889229.1">
    <property type="nucleotide sequence ID" value="NZ_JAUSVR010000003.1"/>
</dbReference>
<feature type="signal peptide" evidence="1">
    <location>
        <begin position="1"/>
        <end position="29"/>
    </location>
</feature>
<feature type="chain" id="PRO_5046313989" evidence="1">
    <location>
        <begin position="30"/>
        <end position="150"/>
    </location>
</feature>
<evidence type="ECO:0000313" key="2">
    <source>
        <dbReference type="EMBL" id="MDQ0510488.1"/>
    </source>
</evidence>
<protein>
    <submittedName>
        <fullName evidence="2">Uncharacterized protein</fullName>
    </submittedName>
</protein>
<dbReference type="EMBL" id="JAUSVR010000003">
    <property type="protein sequence ID" value="MDQ0510488.1"/>
    <property type="molecule type" value="Genomic_DNA"/>
</dbReference>